<gene>
    <name evidence="3" type="ORF">ACFPL4_00205</name>
</gene>
<protein>
    <submittedName>
        <fullName evidence="3">Ferritin-like domain-containing protein</fullName>
    </submittedName>
</protein>
<dbReference type="InterPro" id="IPR009078">
    <property type="entry name" value="Ferritin-like_SF"/>
</dbReference>
<dbReference type="SUPFAM" id="SSF47240">
    <property type="entry name" value="Ferritin-like"/>
    <property type="match status" value="1"/>
</dbReference>
<dbReference type="EMBL" id="JBHSJE010000001">
    <property type="protein sequence ID" value="MFC4976787.1"/>
    <property type="molecule type" value="Genomic_DNA"/>
</dbReference>
<evidence type="ECO:0000313" key="4">
    <source>
        <dbReference type="Proteomes" id="UP001595908"/>
    </source>
</evidence>
<dbReference type="InterPro" id="IPR012347">
    <property type="entry name" value="Ferritin-like"/>
</dbReference>
<dbReference type="Gene3D" id="1.20.1260.10">
    <property type="match status" value="1"/>
</dbReference>
<reference evidence="4" key="1">
    <citation type="journal article" date="2019" name="Int. J. Syst. Evol. Microbiol.">
        <title>The Global Catalogue of Microorganisms (GCM) 10K type strain sequencing project: providing services to taxonomists for standard genome sequencing and annotation.</title>
        <authorList>
            <consortium name="The Broad Institute Genomics Platform"/>
            <consortium name="The Broad Institute Genome Sequencing Center for Infectious Disease"/>
            <person name="Wu L."/>
            <person name="Ma J."/>
        </authorList>
    </citation>
    <scope>NUCLEOTIDE SEQUENCE [LARGE SCALE GENOMIC DNA]</scope>
    <source>
        <strain evidence="4">ICMP 257</strain>
    </source>
</reference>
<evidence type="ECO:0000313" key="3">
    <source>
        <dbReference type="EMBL" id="MFC4976787.1"/>
    </source>
</evidence>
<proteinExistence type="predicted"/>
<dbReference type="CDD" id="cd00657">
    <property type="entry name" value="Ferritin_like"/>
    <property type="match status" value="1"/>
</dbReference>
<organism evidence="3 4">
    <name type="scientific">Streptomyces atroolivaceus</name>
    <dbReference type="NCBI Taxonomy" id="66869"/>
    <lineage>
        <taxon>Bacteria</taxon>
        <taxon>Bacillati</taxon>
        <taxon>Actinomycetota</taxon>
        <taxon>Actinomycetes</taxon>
        <taxon>Kitasatosporales</taxon>
        <taxon>Streptomycetaceae</taxon>
        <taxon>Streptomyces</taxon>
    </lineage>
</organism>
<accession>A0ABV9V1H4</accession>
<name>A0ABV9V1H4_STRAZ</name>
<dbReference type="RefSeq" id="WP_033304141.1">
    <property type="nucleotide sequence ID" value="NZ_JBFAGR010000001.1"/>
</dbReference>
<feature type="domain" description="DUF4439" evidence="2">
    <location>
        <begin position="16"/>
        <end position="145"/>
    </location>
</feature>
<evidence type="ECO:0000256" key="1">
    <source>
        <dbReference type="SAM" id="MobiDB-lite"/>
    </source>
</evidence>
<keyword evidence="4" id="KW-1185">Reference proteome</keyword>
<dbReference type="Pfam" id="PF14530">
    <property type="entry name" value="DUF4439"/>
    <property type="match status" value="1"/>
</dbReference>
<evidence type="ECO:0000259" key="2">
    <source>
        <dbReference type="Pfam" id="PF14530"/>
    </source>
</evidence>
<feature type="region of interest" description="Disordered" evidence="1">
    <location>
        <begin position="145"/>
        <end position="164"/>
    </location>
</feature>
<dbReference type="InterPro" id="IPR029447">
    <property type="entry name" value="DUF4439"/>
</dbReference>
<sequence length="164" mass="16776">MTQEAGSDGTEETLRAAQAALAAEHAAVYGYGALGGRLEGGRRSDATAAFDAHRARRDALARTVRDLGGTPVAAHAAYSLPFAVRDPATATRLAAVLEDRMAGVYADLVRASVGPLRKDAAGALREAAVRAVRWRGTGVAFPGLVEKAAPPDDTAEAGATGATH</sequence>
<dbReference type="GeneID" id="31236088"/>
<dbReference type="Proteomes" id="UP001595908">
    <property type="component" value="Unassembled WGS sequence"/>
</dbReference>
<comment type="caution">
    <text evidence="3">The sequence shown here is derived from an EMBL/GenBank/DDBJ whole genome shotgun (WGS) entry which is preliminary data.</text>
</comment>